<organism evidence="11 12">
    <name type="scientific">Candidatus Jidaibacter acanthamoebae</name>
    <dbReference type="NCBI Taxonomy" id="86105"/>
    <lineage>
        <taxon>Bacteria</taxon>
        <taxon>Pseudomonadati</taxon>
        <taxon>Pseudomonadota</taxon>
        <taxon>Alphaproteobacteria</taxon>
        <taxon>Rickettsiales</taxon>
        <taxon>Candidatus Midichloriaceae</taxon>
        <taxon>Candidatus Jidaibacter</taxon>
    </lineage>
</organism>
<evidence type="ECO:0000256" key="7">
    <source>
        <dbReference type="ARBA" id="ARBA00023047"/>
    </source>
</evidence>
<evidence type="ECO:0000256" key="4">
    <source>
        <dbReference type="ARBA" id="ARBA00022475"/>
    </source>
</evidence>
<evidence type="ECO:0000256" key="8">
    <source>
        <dbReference type="ARBA" id="ARBA00023136"/>
    </source>
</evidence>
<gene>
    <name evidence="11" type="ORF">NF27_FW00130</name>
</gene>
<evidence type="ECO:0000256" key="3">
    <source>
        <dbReference type="ARBA" id="ARBA00022448"/>
    </source>
</evidence>
<feature type="transmembrane region" description="Helical" evidence="9">
    <location>
        <begin position="184"/>
        <end position="202"/>
    </location>
</feature>
<dbReference type="InterPro" id="IPR013525">
    <property type="entry name" value="ABC2_TM"/>
</dbReference>
<dbReference type="STRING" id="86105.NF27_FW00130"/>
<evidence type="ECO:0000256" key="6">
    <source>
        <dbReference type="ARBA" id="ARBA00022989"/>
    </source>
</evidence>
<dbReference type="PANTHER" id="PTHR30413">
    <property type="entry name" value="INNER MEMBRANE TRANSPORT PERMEASE"/>
    <property type="match status" value="1"/>
</dbReference>
<name>A0A0C1QGV4_9RICK</name>
<feature type="transmembrane region" description="Helical" evidence="9">
    <location>
        <begin position="237"/>
        <end position="257"/>
    </location>
</feature>
<evidence type="ECO:0000256" key="9">
    <source>
        <dbReference type="SAM" id="Phobius"/>
    </source>
</evidence>
<feature type="domain" description="ABC-2 type transporter transmembrane" evidence="10">
    <location>
        <begin position="29"/>
        <end position="227"/>
    </location>
</feature>
<keyword evidence="3" id="KW-0813">Transport</keyword>
<keyword evidence="5 9" id="KW-0812">Transmembrane</keyword>
<comment type="subcellular location">
    <subcellularLocation>
        <location evidence="1">Cell membrane</location>
        <topology evidence="1">Multi-pass membrane protein</topology>
    </subcellularLocation>
</comment>
<dbReference type="PANTHER" id="PTHR30413:SF10">
    <property type="entry name" value="CAPSULE POLYSACCHARIDE EXPORT INNER-MEMBRANE PROTEIN CTRC"/>
    <property type="match status" value="1"/>
</dbReference>
<keyword evidence="4" id="KW-1003">Cell membrane</keyword>
<dbReference type="GO" id="GO:0015920">
    <property type="term" value="P:lipopolysaccharide transport"/>
    <property type="evidence" value="ECO:0007669"/>
    <property type="project" value="TreeGrafter"/>
</dbReference>
<proteinExistence type="inferred from homology"/>
<evidence type="ECO:0000313" key="12">
    <source>
        <dbReference type="Proteomes" id="UP000031258"/>
    </source>
</evidence>
<accession>A0A0C1QGV4</accession>
<reference evidence="11 12" key="1">
    <citation type="submission" date="2014-11" db="EMBL/GenBank/DDBJ databases">
        <title>A Rickettsiales Symbiont of Amoebae With Ancient Features.</title>
        <authorList>
            <person name="Schulz F."/>
            <person name="Martijn J."/>
            <person name="Wascher F."/>
            <person name="Kostanjsek R."/>
            <person name="Ettema T.J."/>
            <person name="Horn M."/>
        </authorList>
    </citation>
    <scope>NUCLEOTIDE SEQUENCE [LARGE SCALE GENOMIC DNA]</scope>
    <source>
        <strain evidence="11 12">UWC36</strain>
    </source>
</reference>
<evidence type="ECO:0000313" key="11">
    <source>
        <dbReference type="EMBL" id="KIE04799.1"/>
    </source>
</evidence>
<feature type="transmembrane region" description="Helical" evidence="9">
    <location>
        <begin position="43"/>
        <end position="64"/>
    </location>
</feature>
<evidence type="ECO:0000259" key="10">
    <source>
        <dbReference type="Pfam" id="PF01061"/>
    </source>
</evidence>
<keyword evidence="8 9" id="KW-0472">Membrane</keyword>
<dbReference type="Pfam" id="PF01061">
    <property type="entry name" value="ABC2_membrane"/>
    <property type="match status" value="1"/>
</dbReference>
<comment type="caution">
    <text evidence="11">The sequence shown here is derived from an EMBL/GenBank/DDBJ whole genome shotgun (WGS) entry which is preliminary data.</text>
</comment>
<sequence length="268" mass="31127">MNNCEFKKAITDLSQGFKNWHMWYAISTILIKQRYRRSTLGQFWLTLTTAINIFALGIVWSYLFKLPISSYLLYVASGMVFWNCINSIINDSSSIFITAEHYLKQVALPKSTFAYVNVSRNIVILGHNLIILPIIILFNAPNIHISMLGILQSFLGLSLFIINGIWISLLLGVIGARFRDLQNIIPSLMQIILYITPVFWKIEYMPENIRWWLQMNPFYIFLSLVRNPILGSTIPPMYWIIASGITIIGLIIAMMVFTKYRKRIIYWL</sequence>
<feature type="transmembrane region" description="Helical" evidence="9">
    <location>
        <begin position="71"/>
        <end position="89"/>
    </location>
</feature>
<protein>
    <recommendedName>
        <fullName evidence="10">ABC-2 type transporter transmembrane domain-containing protein</fullName>
    </recommendedName>
</protein>
<feature type="transmembrane region" description="Helical" evidence="9">
    <location>
        <begin position="154"/>
        <end position="178"/>
    </location>
</feature>
<dbReference type="AlphaFoldDB" id="A0A0C1QGV4"/>
<dbReference type="Proteomes" id="UP000031258">
    <property type="component" value="Unassembled WGS sequence"/>
</dbReference>
<comment type="similarity">
    <text evidence="2">Belongs to the ABC-2 integral membrane protein family.</text>
</comment>
<dbReference type="EMBL" id="JSWE01000145">
    <property type="protein sequence ID" value="KIE04799.1"/>
    <property type="molecule type" value="Genomic_DNA"/>
</dbReference>
<evidence type="ECO:0000256" key="1">
    <source>
        <dbReference type="ARBA" id="ARBA00004651"/>
    </source>
</evidence>
<keyword evidence="7" id="KW-0625">Polysaccharide transport</keyword>
<evidence type="ECO:0000256" key="5">
    <source>
        <dbReference type="ARBA" id="ARBA00022692"/>
    </source>
</evidence>
<dbReference type="RefSeq" id="WP_039457689.1">
    <property type="nucleotide sequence ID" value="NZ_JSWE01000145.1"/>
</dbReference>
<dbReference type="GO" id="GO:0005886">
    <property type="term" value="C:plasma membrane"/>
    <property type="evidence" value="ECO:0007669"/>
    <property type="project" value="UniProtKB-SubCell"/>
</dbReference>
<keyword evidence="6 9" id="KW-1133">Transmembrane helix</keyword>
<keyword evidence="12" id="KW-1185">Reference proteome</keyword>
<dbReference type="GO" id="GO:0140359">
    <property type="term" value="F:ABC-type transporter activity"/>
    <property type="evidence" value="ECO:0007669"/>
    <property type="project" value="InterPro"/>
</dbReference>
<evidence type="ECO:0000256" key="2">
    <source>
        <dbReference type="ARBA" id="ARBA00007783"/>
    </source>
</evidence>
<dbReference type="GO" id="GO:0015774">
    <property type="term" value="P:polysaccharide transport"/>
    <property type="evidence" value="ECO:0007669"/>
    <property type="project" value="UniProtKB-KW"/>
</dbReference>
<dbReference type="OrthoDB" id="9796017at2"/>
<keyword evidence="7" id="KW-0762">Sugar transport</keyword>
<feature type="transmembrane region" description="Helical" evidence="9">
    <location>
        <begin position="122"/>
        <end position="142"/>
    </location>
</feature>